<dbReference type="SUPFAM" id="SSF51735">
    <property type="entry name" value="NAD(P)-binding Rossmann-fold domains"/>
    <property type="match status" value="1"/>
</dbReference>
<name>A0A9W9RE08_9EURO</name>
<dbReference type="Pfam" id="PF00106">
    <property type="entry name" value="adh_short"/>
    <property type="match status" value="2"/>
</dbReference>
<dbReference type="RefSeq" id="XP_056549642.1">
    <property type="nucleotide sequence ID" value="XM_056703682.1"/>
</dbReference>
<accession>A0A9W9RE08</accession>
<evidence type="ECO:0000313" key="4">
    <source>
        <dbReference type="Proteomes" id="UP001147782"/>
    </source>
</evidence>
<reference evidence="3" key="2">
    <citation type="journal article" date="2023" name="IMA Fungus">
        <title>Comparative genomic study of the Penicillium genus elucidates a diverse pangenome and 15 lateral gene transfer events.</title>
        <authorList>
            <person name="Petersen C."/>
            <person name="Sorensen T."/>
            <person name="Nielsen M.R."/>
            <person name="Sondergaard T.E."/>
            <person name="Sorensen J.L."/>
            <person name="Fitzpatrick D.A."/>
            <person name="Frisvad J.C."/>
            <person name="Nielsen K.L."/>
        </authorList>
    </citation>
    <scope>NUCLEOTIDE SEQUENCE</scope>
    <source>
        <strain evidence="3">IBT 29864</strain>
    </source>
</reference>
<comment type="caution">
    <text evidence="3">The sequence shown here is derived from an EMBL/GenBank/DDBJ whole genome shotgun (WGS) entry which is preliminary data.</text>
</comment>
<sequence length="246" mass="26600">MSNATKQTWLITGGSSGLGKSLAIEALEKGHTVLGTTREIQNAQETFPEFEENGGIWFALDPGSVNAYDQAVKISEAHEIDVVVNNAGYAFIGSVEDTRFIARPARGTYSASKFAIEAIHESLSHEVQSFGIRVLIVEPGAFRTPFASRIITPAQYQGNGGFSLGYRGTAVEQMVRGMSNSTEFLSLVKGDPQKAARVILKAVEEGHEYLRLPLGTDCVVALESKIGSLQRDLDLTREMASSTDVE</sequence>
<dbReference type="PANTHER" id="PTHR43976">
    <property type="entry name" value="SHORT CHAIN DEHYDROGENASE"/>
    <property type="match status" value="1"/>
</dbReference>
<organism evidence="3 4">
    <name type="scientific">Penicillium cataractarum</name>
    <dbReference type="NCBI Taxonomy" id="2100454"/>
    <lineage>
        <taxon>Eukaryota</taxon>
        <taxon>Fungi</taxon>
        <taxon>Dikarya</taxon>
        <taxon>Ascomycota</taxon>
        <taxon>Pezizomycotina</taxon>
        <taxon>Eurotiomycetes</taxon>
        <taxon>Eurotiomycetidae</taxon>
        <taxon>Eurotiales</taxon>
        <taxon>Aspergillaceae</taxon>
        <taxon>Penicillium</taxon>
    </lineage>
</organism>
<dbReference type="GeneID" id="81442861"/>
<dbReference type="GO" id="GO:0016491">
    <property type="term" value="F:oxidoreductase activity"/>
    <property type="evidence" value="ECO:0007669"/>
    <property type="project" value="UniProtKB-KW"/>
</dbReference>
<evidence type="ECO:0000256" key="1">
    <source>
        <dbReference type="ARBA" id="ARBA00006484"/>
    </source>
</evidence>
<dbReference type="OrthoDB" id="1274115at2759"/>
<evidence type="ECO:0000313" key="3">
    <source>
        <dbReference type="EMBL" id="KAJ5358356.1"/>
    </source>
</evidence>
<dbReference type="Proteomes" id="UP001147782">
    <property type="component" value="Unassembled WGS sequence"/>
</dbReference>
<protein>
    <submittedName>
        <fullName evidence="3">Uncharacterized protein</fullName>
    </submittedName>
</protein>
<proteinExistence type="inferred from homology"/>
<dbReference type="EMBL" id="JAPZBS010000009">
    <property type="protein sequence ID" value="KAJ5358356.1"/>
    <property type="molecule type" value="Genomic_DNA"/>
</dbReference>
<dbReference type="InterPro" id="IPR002347">
    <property type="entry name" value="SDR_fam"/>
</dbReference>
<dbReference type="PRINTS" id="PR00081">
    <property type="entry name" value="GDHRDH"/>
</dbReference>
<keyword evidence="4" id="KW-1185">Reference proteome</keyword>
<dbReference type="InterPro" id="IPR051911">
    <property type="entry name" value="SDR_oxidoreductase"/>
</dbReference>
<gene>
    <name evidence="3" type="ORF">N7496_010769</name>
</gene>
<keyword evidence="2" id="KW-0560">Oxidoreductase</keyword>
<dbReference type="AlphaFoldDB" id="A0A9W9RE08"/>
<dbReference type="InterPro" id="IPR036291">
    <property type="entry name" value="NAD(P)-bd_dom_sf"/>
</dbReference>
<dbReference type="Gene3D" id="3.40.50.720">
    <property type="entry name" value="NAD(P)-binding Rossmann-like Domain"/>
    <property type="match status" value="2"/>
</dbReference>
<reference evidence="3" key="1">
    <citation type="submission" date="2022-11" db="EMBL/GenBank/DDBJ databases">
        <authorList>
            <person name="Petersen C."/>
        </authorList>
    </citation>
    <scope>NUCLEOTIDE SEQUENCE</scope>
    <source>
        <strain evidence="3">IBT 29864</strain>
    </source>
</reference>
<dbReference type="PANTHER" id="PTHR43976:SF16">
    <property type="entry name" value="SHORT-CHAIN DEHYDROGENASE_REDUCTASE FAMILY PROTEIN"/>
    <property type="match status" value="1"/>
</dbReference>
<comment type="similarity">
    <text evidence="1">Belongs to the short-chain dehydrogenases/reductases (SDR) family.</text>
</comment>
<evidence type="ECO:0000256" key="2">
    <source>
        <dbReference type="ARBA" id="ARBA00023002"/>
    </source>
</evidence>